<evidence type="ECO:0000313" key="2">
    <source>
        <dbReference type="Proteomes" id="UP000694416"/>
    </source>
</evidence>
<dbReference type="AlphaFoldDB" id="A0A8C9GF12"/>
<keyword evidence="2" id="KW-1185">Reference proteome</keyword>
<dbReference type="Ensembl" id="ENSPTET00000006118.1">
    <property type="protein sequence ID" value="ENSPTEP00000003905.1"/>
    <property type="gene ID" value="ENSPTEG00000004616.1"/>
</dbReference>
<evidence type="ECO:0000313" key="1">
    <source>
        <dbReference type="Ensembl" id="ENSPTEP00000003905.1"/>
    </source>
</evidence>
<name>A0A8C9GF12_9PRIM</name>
<dbReference type="Proteomes" id="UP000694416">
    <property type="component" value="Unplaced"/>
</dbReference>
<protein>
    <submittedName>
        <fullName evidence="1">Uncharacterized protein</fullName>
    </submittedName>
</protein>
<reference evidence="1" key="2">
    <citation type="submission" date="2025-09" db="UniProtKB">
        <authorList>
            <consortium name="Ensembl"/>
        </authorList>
    </citation>
    <scope>IDENTIFICATION</scope>
</reference>
<organism evidence="1 2">
    <name type="scientific">Piliocolobus tephrosceles</name>
    <name type="common">Ugandan red Colobus</name>
    <dbReference type="NCBI Taxonomy" id="591936"/>
    <lineage>
        <taxon>Eukaryota</taxon>
        <taxon>Metazoa</taxon>
        <taxon>Chordata</taxon>
        <taxon>Craniata</taxon>
        <taxon>Vertebrata</taxon>
        <taxon>Euteleostomi</taxon>
        <taxon>Mammalia</taxon>
        <taxon>Eutheria</taxon>
        <taxon>Euarchontoglires</taxon>
        <taxon>Primates</taxon>
        <taxon>Haplorrhini</taxon>
        <taxon>Catarrhini</taxon>
        <taxon>Cercopithecidae</taxon>
        <taxon>Colobinae</taxon>
        <taxon>Piliocolobus</taxon>
    </lineage>
</organism>
<sequence>MVVSAGPWPSKKAEMNTLEINEKLRPQRAENKHQFINTKEKYLVTHRLNHVFKNPLCTI</sequence>
<accession>A0A8C9GF12</accession>
<proteinExistence type="predicted"/>
<reference evidence="1" key="1">
    <citation type="submission" date="2025-08" db="UniProtKB">
        <authorList>
            <consortium name="Ensembl"/>
        </authorList>
    </citation>
    <scope>IDENTIFICATION</scope>
</reference>